<feature type="domain" description="C2H2-type" evidence="11">
    <location>
        <begin position="596"/>
        <end position="623"/>
    </location>
</feature>
<keyword evidence="10" id="KW-0732">Signal</keyword>
<dbReference type="PANTHER" id="PTHR24394">
    <property type="entry name" value="ZINC FINGER PROTEIN"/>
    <property type="match status" value="1"/>
</dbReference>
<dbReference type="GO" id="GO:0043565">
    <property type="term" value="F:sequence-specific DNA binding"/>
    <property type="evidence" value="ECO:0007669"/>
    <property type="project" value="UniProtKB-ARBA"/>
</dbReference>
<keyword evidence="8" id="KW-0539">Nucleus</keyword>
<keyword evidence="13" id="KW-1185">Reference proteome</keyword>
<feature type="chain" id="PRO_5023935302" evidence="10">
    <location>
        <begin position="24"/>
        <end position="675"/>
    </location>
</feature>
<feature type="domain" description="C2H2-type" evidence="11">
    <location>
        <begin position="337"/>
        <end position="364"/>
    </location>
</feature>
<dbReference type="EMBL" id="CAAKNF010000195">
    <property type="protein sequence ID" value="VIO99310.1"/>
    <property type="molecule type" value="Genomic_DNA"/>
</dbReference>
<name>A0A4E9FR01_BRUMA</name>
<evidence type="ECO:0000313" key="14">
    <source>
        <dbReference type="WBParaSite" id="Bm2343.1"/>
    </source>
</evidence>
<feature type="domain" description="C2H2-type" evidence="11">
    <location>
        <begin position="449"/>
        <end position="476"/>
    </location>
</feature>
<evidence type="ECO:0000256" key="10">
    <source>
        <dbReference type="SAM" id="SignalP"/>
    </source>
</evidence>
<dbReference type="OrthoDB" id="10068874at2759"/>
<evidence type="ECO:0000256" key="4">
    <source>
        <dbReference type="ARBA" id="ARBA00022771"/>
    </source>
</evidence>
<evidence type="ECO:0000256" key="5">
    <source>
        <dbReference type="ARBA" id="ARBA00022833"/>
    </source>
</evidence>
<dbReference type="Proteomes" id="UP000006672">
    <property type="component" value="Unassembled WGS sequence"/>
</dbReference>
<dbReference type="PROSITE" id="PS00028">
    <property type="entry name" value="ZINC_FINGER_C2H2_1"/>
    <property type="match status" value="6"/>
</dbReference>
<dbReference type="GO" id="GO:0008270">
    <property type="term" value="F:zinc ion binding"/>
    <property type="evidence" value="ECO:0007669"/>
    <property type="project" value="UniProtKB-KW"/>
</dbReference>
<dbReference type="FunFam" id="3.30.160.60:FF:001732">
    <property type="entry name" value="Zgc:162936"/>
    <property type="match status" value="1"/>
</dbReference>
<evidence type="ECO:0000256" key="7">
    <source>
        <dbReference type="ARBA" id="ARBA00023163"/>
    </source>
</evidence>
<accession>A0A4E9FR01</accession>
<dbReference type="GO" id="GO:0005694">
    <property type="term" value="C:chromosome"/>
    <property type="evidence" value="ECO:0007669"/>
    <property type="project" value="UniProtKB-ARBA"/>
</dbReference>
<feature type="signal peptide" evidence="10">
    <location>
        <begin position="1"/>
        <end position="23"/>
    </location>
</feature>
<dbReference type="GO" id="GO:0000981">
    <property type="term" value="F:DNA-binding transcription factor activity, RNA polymerase II-specific"/>
    <property type="evidence" value="ECO:0007669"/>
    <property type="project" value="TreeGrafter"/>
</dbReference>
<dbReference type="AlphaFoldDB" id="A0A4E9FR01"/>
<evidence type="ECO:0000256" key="8">
    <source>
        <dbReference type="ARBA" id="ARBA00023242"/>
    </source>
</evidence>
<dbReference type="FunFam" id="3.30.160.60:FF:001325">
    <property type="entry name" value="zinc finger protein 200"/>
    <property type="match status" value="1"/>
</dbReference>
<dbReference type="FunFam" id="3.30.160.60:FF:000065">
    <property type="entry name" value="B-cell CLL/lymphoma 6, member B"/>
    <property type="match status" value="1"/>
</dbReference>
<dbReference type="Gene3D" id="3.30.160.60">
    <property type="entry name" value="Classic Zinc Finger"/>
    <property type="match status" value="9"/>
</dbReference>
<comment type="subcellular location">
    <subcellularLocation>
        <location evidence="1">Nucleus</location>
    </subcellularLocation>
</comment>
<dbReference type="FunFam" id="3.30.160.60:FF:000186">
    <property type="entry name" value="Zinc finger protein 366"/>
    <property type="match status" value="1"/>
</dbReference>
<evidence type="ECO:0000256" key="1">
    <source>
        <dbReference type="ARBA" id="ARBA00004123"/>
    </source>
</evidence>
<keyword evidence="7" id="KW-0804">Transcription</keyword>
<dbReference type="GeneID" id="6100806"/>
<dbReference type="FunFam" id="3.30.160.60:FF:001289">
    <property type="entry name" value="Zinc finger protein 574"/>
    <property type="match status" value="1"/>
</dbReference>
<dbReference type="SMART" id="SM00355">
    <property type="entry name" value="ZnF_C2H2"/>
    <property type="match status" value="10"/>
</dbReference>
<dbReference type="Pfam" id="PF00096">
    <property type="entry name" value="zf-C2H2"/>
    <property type="match status" value="6"/>
</dbReference>
<evidence type="ECO:0000256" key="3">
    <source>
        <dbReference type="ARBA" id="ARBA00022737"/>
    </source>
</evidence>
<keyword evidence="6" id="KW-0805">Transcription regulation</keyword>
<dbReference type="RefSeq" id="XP_001897352.2">
    <property type="nucleotide sequence ID" value="XM_001897317.2"/>
</dbReference>
<dbReference type="SUPFAM" id="SSF57667">
    <property type="entry name" value="beta-beta-alpha zinc fingers"/>
    <property type="match status" value="5"/>
</dbReference>
<reference evidence="13" key="1">
    <citation type="journal article" date="2007" name="Science">
        <title>Draft genome of the filarial nematode parasite Brugia malayi.</title>
        <authorList>
            <person name="Ghedin E."/>
            <person name="Wang S."/>
            <person name="Spiro D."/>
            <person name="Caler E."/>
            <person name="Zhao Q."/>
            <person name="Crabtree J."/>
            <person name="Allen J.E."/>
            <person name="Delcher A.L."/>
            <person name="Guiliano D.B."/>
            <person name="Miranda-Saavedra D."/>
            <person name="Angiuoli S.V."/>
            <person name="Creasy T."/>
            <person name="Amedeo P."/>
            <person name="Haas B."/>
            <person name="El-Sayed N.M."/>
            <person name="Wortman J.R."/>
            <person name="Feldblyum T."/>
            <person name="Tallon L."/>
            <person name="Schatz M."/>
            <person name="Shumway M."/>
            <person name="Koo H."/>
            <person name="Salzberg S.L."/>
            <person name="Schobel S."/>
            <person name="Pertea M."/>
            <person name="Pop M."/>
            <person name="White O."/>
            <person name="Barton G.J."/>
            <person name="Carlow C.K."/>
            <person name="Crawford M.J."/>
            <person name="Daub J."/>
            <person name="Dimmic M.W."/>
            <person name="Estes C.F."/>
            <person name="Foster J.M."/>
            <person name="Ganatra M."/>
            <person name="Gregory W.F."/>
            <person name="Johnson N.M."/>
            <person name="Jin J."/>
            <person name="Komuniecki R."/>
            <person name="Korf I."/>
            <person name="Kumar S."/>
            <person name="Laney S."/>
            <person name="Li B.W."/>
            <person name="Li W."/>
            <person name="Lindblom T.H."/>
            <person name="Lustigman S."/>
            <person name="Ma D."/>
            <person name="Maina C.V."/>
            <person name="Martin D.M."/>
            <person name="McCarter J.P."/>
            <person name="McReynolds L."/>
            <person name="Mitreva M."/>
            <person name="Nutman T.B."/>
            <person name="Parkinson J."/>
            <person name="Peregrin-Alvarez J.M."/>
            <person name="Poole C."/>
            <person name="Ren Q."/>
            <person name="Saunders L."/>
            <person name="Sluder A.E."/>
            <person name="Smith K."/>
            <person name="Stanke M."/>
            <person name="Unnasch T.R."/>
            <person name="Ware J."/>
            <person name="Wei A.D."/>
            <person name="Weil G."/>
            <person name="Williams D.J."/>
            <person name="Zhang Y."/>
            <person name="Williams S.A."/>
            <person name="Fraser-Liggett C."/>
            <person name="Slatko B."/>
            <person name="Blaxter M.L."/>
            <person name="Scott A.L."/>
        </authorList>
    </citation>
    <scope>NUCLEOTIDE SEQUENCE</scope>
    <source>
        <strain evidence="13">FR3</strain>
    </source>
</reference>
<dbReference type="CTD" id="6100806"/>
<feature type="domain" description="C2H2-type" evidence="11">
    <location>
        <begin position="624"/>
        <end position="651"/>
    </location>
</feature>
<accession>A0A8L7YKC4</accession>
<dbReference type="FunFam" id="3.30.160.60:FF:000912">
    <property type="entry name" value="Zinc finger protein 660"/>
    <property type="match status" value="1"/>
</dbReference>
<dbReference type="PROSITE" id="PS50157">
    <property type="entry name" value="ZINC_FINGER_C2H2_2"/>
    <property type="match status" value="8"/>
</dbReference>
<evidence type="ECO:0000313" key="12">
    <source>
        <dbReference type="EMBL" id="VIO99310.1"/>
    </source>
</evidence>
<dbReference type="InterPro" id="IPR007284">
    <property type="entry name" value="Ground-like_dom"/>
</dbReference>
<dbReference type="KEGG" id="bmy:BM_BM2343"/>
<gene>
    <name evidence="12" type="primary">Bm2343</name>
    <name evidence="12" type="ORF">BM_BM2343</name>
</gene>
<keyword evidence="3" id="KW-0677">Repeat</keyword>
<reference evidence="12" key="2">
    <citation type="submission" date="2019-04" db="EMBL/GenBank/DDBJ databases">
        <authorList>
            <person name="Howe K."/>
            <person name="Paulini M."/>
            <person name="Williams G."/>
        </authorList>
    </citation>
    <scope>NUCLEOTIDE SEQUENCE [LARGE SCALE GENOMIC DNA]</scope>
    <source>
        <strain evidence="12">FR3</strain>
    </source>
</reference>
<keyword evidence="2" id="KW-0479">Metal-binding</keyword>
<dbReference type="WBParaSite" id="Bm2343.1">
    <property type="protein sequence ID" value="Bm2343.1"/>
    <property type="gene ID" value="WBGene00222604"/>
</dbReference>
<protein>
    <submittedName>
        <fullName evidence="12 14">Ground-like domain containing protein</fullName>
    </submittedName>
</protein>
<evidence type="ECO:0000256" key="9">
    <source>
        <dbReference type="PROSITE-ProRule" id="PRU00042"/>
    </source>
</evidence>
<evidence type="ECO:0000256" key="6">
    <source>
        <dbReference type="ARBA" id="ARBA00023015"/>
    </source>
</evidence>
<evidence type="ECO:0000259" key="11">
    <source>
        <dbReference type="PROSITE" id="PS50157"/>
    </source>
</evidence>
<feature type="domain" description="C2H2-type" evidence="11">
    <location>
        <begin position="393"/>
        <end position="420"/>
    </location>
</feature>
<evidence type="ECO:0000256" key="2">
    <source>
        <dbReference type="ARBA" id="ARBA00022723"/>
    </source>
</evidence>
<dbReference type="GO" id="GO:0005634">
    <property type="term" value="C:nucleus"/>
    <property type="evidence" value="ECO:0007669"/>
    <property type="project" value="UniProtKB-SubCell"/>
</dbReference>
<dbReference type="GO" id="GO:0045893">
    <property type="term" value="P:positive regulation of DNA-templated transcription"/>
    <property type="evidence" value="ECO:0007669"/>
    <property type="project" value="UniProtKB-ARBA"/>
</dbReference>
<proteinExistence type="predicted"/>
<dbReference type="PANTHER" id="PTHR24394:SF55">
    <property type="entry name" value="ZINC FINGER PROTEIN 131"/>
    <property type="match status" value="1"/>
</dbReference>
<dbReference type="Pfam" id="PF04155">
    <property type="entry name" value="Ground-like"/>
    <property type="match status" value="1"/>
</dbReference>
<evidence type="ECO:0000313" key="13">
    <source>
        <dbReference type="Proteomes" id="UP000006672"/>
    </source>
</evidence>
<organism evidence="12">
    <name type="scientific">Brugia malayi</name>
    <name type="common">Filarial nematode worm</name>
    <dbReference type="NCBI Taxonomy" id="6279"/>
    <lineage>
        <taxon>Eukaryota</taxon>
        <taxon>Metazoa</taxon>
        <taxon>Ecdysozoa</taxon>
        <taxon>Nematoda</taxon>
        <taxon>Chromadorea</taxon>
        <taxon>Rhabditida</taxon>
        <taxon>Spirurina</taxon>
        <taxon>Spiruromorpha</taxon>
        <taxon>Filarioidea</taxon>
        <taxon>Onchocercidae</taxon>
        <taxon>Brugia</taxon>
    </lineage>
</organism>
<sequence length="675" mass="76558">MTEMFRQCGIMFLVTVHVYVIEASPCRCSSCQTSGVSCSKPVVCPTPVSCPLQTCPVPSPCPQPPPCPPCLNTVIQQPVLVTYRVIVPVVRKIPIIENTCCSTCAIPCIARKKRELLAEDELLINNSTKLPVNPVCNSKSLQEIMSENISTTAAESQRLIQKVSETQLGGHFNVLCSNSDLVGNKLFTLAIAVHFIYFFFFLQLSNIQTTVAQTDQTEPLDLSISKAKKKRDGLEGLSMERENEEEIGLQVLQTKPLDLSAPKAKKEGNRAQGLSVEGVANERIKPQQQLVTMETVEVMELSKKERRAGRKQHCNICQKEVTHMKEHMMTHTGEKPYSCSICKKKFTSSSNMNKHMLIHTGEKPYSCSICKKNFTQFGDVKRHMMIHTGEKPYSCPICGKSSTDPSNMKRHIMTHTGEMPYSCPICKKNFTQFGDVKRHMMIHTGEKPYSCPICRKSFIQKHILQSHMVAQTDQTEPLDLSISKAKEKRDGLQGLSMERENEEEIGLQVFQTKPLDLSASKAKKEGNRSQSLSMEEVSNERIKPLLRLVPIEKLMEVVKLSKQERRTRKKQRCEICRKEVIYMKSHMTTHTGEKPYSCSICKKNFTQFGDMKKHMMIHTGEKLHSCPICRKSFTHKHHLLSHMGTHDVNRPVYHCTVCSKDFQTKNGLKFHMRNH</sequence>
<dbReference type="InterPro" id="IPR036236">
    <property type="entry name" value="Znf_C2H2_sf"/>
</dbReference>
<dbReference type="FunFam" id="3.30.160.60:FF:002343">
    <property type="entry name" value="Zinc finger protein 33A"/>
    <property type="match status" value="1"/>
</dbReference>
<keyword evidence="5" id="KW-0862">Zinc</keyword>
<feature type="domain" description="C2H2-type" evidence="11">
    <location>
        <begin position="653"/>
        <end position="675"/>
    </location>
</feature>
<feature type="domain" description="C2H2-type" evidence="11">
    <location>
        <begin position="421"/>
        <end position="448"/>
    </location>
</feature>
<keyword evidence="4 9" id="KW-0863">Zinc-finger</keyword>
<feature type="domain" description="C2H2-type" evidence="11">
    <location>
        <begin position="365"/>
        <end position="392"/>
    </location>
</feature>
<reference evidence="14" key="3">
    <citation type="submission" date="2022-04" db="UniProtKB">
        <authorList>
            <consortium name="WormBaseParasite"/>
        </authorList>
    </citation>
    <scope>IDENTIFICATION</scope>
</reference>
<dbReference type="InterPro" id="IPR013087">
    <property type="entry name" value="Znf_C2H2_type"/>
</dbReference>